<dbReference type="InterPro" id="IPR035965">
    <property type="entry name" value="PAS-like_dom_sf"/>
</dbReference>
<dbReference type="Pfam" id="PF08448">
    <property type="entry name" value="PAS_4"/>
    <property type="match status" value="1"/>
</dbReference>
<dbReference type="InterPro" id="IPR000014">
    <property type="entry name" value="PAS"/>
</dbReference>
<dbReference type="SUPFAM" id="SSF103190">
    <property type="entry name" value="Sensory domain-like"/>
    <property type="match status" value="1"/>
</dbReference>
<dbReference type="EMBL" id="PZKC01000014">
    <property type="protein sequence ID" value="PTD95362.1"/>
    <property type="molecule type" value="Genomic_DNA"/>
</dbReference>
<evidence type="ECO:0000259" key="8">
    <source>
        <dbReference type="PROSITE" id="PS50113"/>
    </source>
</evidence>
<feature type="domain" description="PAC" evidence="8">
    <location>
        <begin position="575"/>
        <end position="627"/>
    </location>
</feature>
<dbReference type="PANTHER" id="PTHR44757">
    <property type="entry name" value="DIGUANYLATE CYCLASE DGCP"/>
    <property type="match status" value="1"/>
</dbReference>
<dbReference type="NCBIfam" id="TIGR00254">
    <property type="entry name" value="GGDEF"/>
    <property type="match status" value="1"/>
</dbReference>
<dbReference type="InterPro" id="IPR043128">
    <property type="entry name" value="Rev_trsase/Diguanyl_cyclase"/>
</dbReference>
<dbReference type="InterPro" id="IPR001610">
    <property type="entry name" value="PAC"/>
</dbReference>
<keyword evidence="6" id="KW-0067">ATP-binding</keyword>
<keyword evidence="7" id="KW-0902">Two-component regulatory system</keyword>
<dbReference type="Gene3D" id="2.10.70.100">
    <property type="match status" value="1"/>
</dbReference>
<dbReference type="GO" id="GO:0000160">
    <property type="term" value="P:phosphorelay signal transduction system"/>
    <property type="evidence" value="ECO:0007669"/>
    <property type="project" value="UniProtKB-KW"/>
</dbReference>
<evidence type="ECO:0000256" key="6">
    <source>
        <dbReference type="ARBA" id="ARBA00022840"/>
    </source>
</evidence>
<evidence type="ECO:0000313" key="10">
    <source>
        <dbReference type="EMBL" id="PTD95362.1"/>
    </source>
</evidence>
<reference evidence="10 11" key="1">
    <citation type="submission" date="2018-03" db="EMBL/GenBank/DDBJ databases">
        <authorList>
            <person name="Keele B.F."/>
        </authorList>
    </citation>
    <scope>NUCLEOTIDE SEQUENCE [LARGE SCALE GENOMIC DNA]</scope>
    <source>
        <strain evidence="10 11">D20</strain>
    </source>
</reference>
<name>A0A2T4IC60_9RHOO</name>
<proteinExistence type="predicted"/>
<dbReference type="NCBIfam" id="TIGR00229">
    <property type="entry name" value="sensory_box"/>
    <property type="match status" value="1"/>
</dbReference>
<dbReference type="FunFam" id="3.30.70.270:FF:000001">
    <property type="entry name" value="Diguanylate cyclase domain protein"/>
    <property type="match status" value="1"/>
</dbReference>
<dbReference type="InterPro" id="IPR013655">
    <property type="entry name" value="PAS_fold_3"/>
</dbReference>
<accession>A0A2T4IC60</accession>
<evidence type="ECO:0000256" key="2">
    <source>
        <dbReference type="ARBA" id="ARBA00022553"/>
    </source>
</evidence>
<dbReference type="InterPro" id="IPR000160">
    <property type="entry name" value="GGDEF_dom"/>
</dbReference>
<protein>
    <recommendedName>
        <fullName evidence="12">Diguanylate cyclase with PAS/PAC sensor</fullName>
    </recommendedName>
</protein>
<dbReference type="InterPro" id="IPR000700">
    <property type="entry name" value="PAS-assoc_C"/>
</dbReference>
<evidence type="ECO:0000256" key="7">
    <source>
        <dbReference type="ARBA" id="ARBA00023012"/>
    </source>
</evidence>
<evidence type="ECO:0000256" key="3">
    <source>
        <dbReference type="ARBA" id="ARBA00022679"/>
    </source>
</evidence>
<dbReference type="SMART" id="SM00267">
    <property type="entry name" value="GGDEF"/>
    <property type="match status" value="1"/>
</dbReference>
<feature type="domain" description="GGDEF" evidence="9">
    <location>
        <begin position="788"/>
        <end position="921"/>
    </location>
</feature>
<dbReference type="Pfam" id="PF08447">
    <property type="entry name" value="PAS_3"/>
    <property type="match status" value="2"/>
</dbReference>
<keyword evidence="5" id="KW-0418">Kinase</keyword>
<dbReference type="CDD" id="cd00130">
    <property type="entry name" value="PAS"/>
    <property type="match status" value="2"/>
</dbReference>
<comment type="caution">
    <text evidence="10">The sequence shown here is derived from an EMBL/GenBank/DDBJ whole genome shotgun (WGS) entry which is preliminary data.</text>
</comment>
<dbReference type="InterPro" id="IPR029151">
    <property type="entry name" value="Sensor-like_sf"/>
</dbReference>
<evidence type="ECO:0000256" key="4">
    <source>
        <dbReference type="ARBA" id="ARBA00022741"/>
    </source>
</evidence>
<reference evidence="10 11" key="2">
    <citation type="submission" date="2018-04" db="EMBL/GenBank/DDBJ databases">
        <title>Thauera lacus sp. nov., isolated from an saline lake in Inner Mongolia, China.</title>
        <authorList>
            <person name="Liang Q.-Y."/>
        </authorList>
    </citation>
    <scope>NUCLEOTIDE SEQUENCE [LARGE SCALE GENOMIC DNA]</scope>
    <source>
        <strain evidence="10 11">D20</strain>
    </source>
</reference>
<dbReference type="OrthoDB" id="9813903at2"/>
<dbReference type="RefSeq" id="WP_107494580.1">
    <property type="nucleotide sequence ID" value="NZ_PZKC01000014.1"/>
</dbReference>
<dbReference type="PROSITE" id="PS50887">
    <property type="entry name" value="GGDEF"/>
    <property type="match status" value="1"/>
</dbReference>
<feature type="domain" description="PAC" evidence="8">
    <location>
        <begin position="706"/>
        <end position="756"/>
    </location>
</feature>
<evidence type="ECO:0000256" key="1">
    <source>
        <dbReference type="ARBA" id="ARBA00004370"/>
    </source>
</evidence>
<feature type="domain" description="PAC" evidence="8">
    <location>
        <begin position="446"/>
        <end position="499"/>
    </location>
</feature>
<keyword evidence="3" id="KW-0808">Transferase</keyword>
<dbReference type="InterPro" id="IPR013656">
    <property type="entry name" value="PAS_4"/>
</dbReference>
<sequence length="922" mass="101874">MHRLSFRAVAALACLALALIHTAIGTYAWQYGRDKLEDGLQREAHTLRTAFEVGLSGLEQQMLTLASLVAADPQVPELFHRGRTAVLAEGGGAGGVQAGALRKDLYQQVAPAWITLQQRYGVRQLHFQFGPGALSYLRVHTPERFGDRMDGLRHIIEDVNRDHQPRSGFETGRIYSGVRGVVPVWHTAADGRREYVGALEAGTSFDAQLQHLDEQLGAGVAVLLREQHVDKAVWDEYRNRNGLRFEKGCRCYLEASSRDEVNAWMDAGVLLPLHGDETLSQLIEWEGRHWHLTRFALRDYLGKRDPGVHEAVGSVLVWRDASAALATWRSQQRNLQLTVLAAYVLTQALLLWLLLRTRRSLQQRIDTTTAALRDSEEMLKRAQSVARLGCWHYVPAEDRLIWSEEIYRIFAIDPATPPDYALFLARVHPDDRERVDAAWRAALDGSDYDVEHRILVAGETRWVRELGEFVRGADGRPQSALGTVQDITALKCIELELRHSEERYRSTIAAVEDGLWEWLVPADRIDWDARCFTMLGYAADAFTLNFERWRALLHPDDAAATIATVQAQLASGASFAVEFRYLRADGGWQWTQGRGKVVEWADGQPLRVVGTLTDIGARKAAEAALQAGHARLEAVIGQVHGAMLLEDGDGRIVLANATFCSLFLPATTPAQLAGERSDDCLTAASVTLPGGRAFIDRIAALRRAAQPLAGEEIVLADGRVLERDYTPVRSAAGLIGHLWTYRDITERKQRERELQRLASTDLLTGLPNRRAFLTRLEQEQARMQRFGSAGAVLMIDLDHFKRINDSYGHAAGDAALRLFAERAQACLRATDLLGRLGGEEFAALLPGTDAAGATLLAERLRTEIAAAPFPSPQGALTITVSVGVATLSGGDTRAEMALARADAALYRAKSCGRDRVEVDCVG</sequence>
<dbReference type="GO" id="GO:0016301">
    <property type="term" value="F:kinase activity"/>
    <property type="evidence" value="ECO:0007669"/>
    <property type="project" value="UniProtKB-KW"/>
</dbReference>
<evidence type="ECO:0000256" key="5">
    <source>
        <dbReference type="ARBA" id="ARBA00022777"/>
    </source>
</evidence>
<dbReference type="Pfam" id="PF00990">
    <property type="entry name" value="GGDEF"/>
    <property type="match status" value="1"/>
</dbReference>
<dbReference type="AlphaFoldDB" id="A0A2T4IC60"/>
<gene>
    <name evidence="10" type="ORF">C8261_15225</name>
</gene>
<dbReference type="Proteomes" id="UP000241193">
    <property type="component" value="Unassembled WGS sequence"/>
</dbReference>
<dbReference type="PROSITE" id="PS50113">
    <property type="entry name" value="PAC"/>
    <property type="match status" value="3"/>
</dbReference>
<keyword evidence="4" id="KW-0547">Nucleotide-binding</keyword>
<dbReference type="Pfam" id="PF14827">
    <property type="entry name" value="dCache_3"/>
    <property type="match status" value="1"/>
</dbReference>
<dbReference type="Gene3D" id="3.30.70.270">
    <property type="match status" value="1"/>
</dbReference>
<evidence type="ECO:0008006" key="12">
    <source>
        <dbReference type="Google" id="ProtNLM"/>
    </source>
</evidence>
<dbReference type="GO" id="GO:0005524">
    <property type="term" value="F:ATP binding"/>
    <property type="evidence" value="ECO:0007669"/>
    <property type="project" value="UniProtKB-KW"/>
</dbReference>
<dbReference type="SUPFAM" id="SSF55073">
    <property type="entry name" value="Nucleotide cyclase"/>
    <property type="match status" value="1"/>
</dbReference>
<evidence type="ECO:0000313" key="11">
    <source>
        <dbReference type="Proteomes" id="UP000241193"/>
    </source>
</evidence>
<dbReference type="Gene3D" id="3.30.450.20">
    <property type="entry name" value="PAS domain"/>
    <property type="match status" value="3"/>
</dbReference>
<organism evidence="10 11">
    <name type="scientific">Pseudothauera lacus</name>
    <dbReference type="NCBI Taxonomy" id="2136175"/>
    <lineage>
        <taxon>Bacteria</taxon>
        <taxon>Pseudomonadati</taxon>
        <taxon>Pseudomonadota</taxon>
        <taxon>Betaproteobacteria</taxon>
        <taxon>Rhodocyclales</taxon>
        <taxon>Zoogloeaceae</taxon>
        <taxon>Pseudothauera</taxon>
    </lineage>
</organism>
<dbReference type="InterPro" id="IPR029787">
    <property type="entry name" value="Nucleotide_cyclase"/>
</dbReference>
<keyword evidence="11" id="KW-1185">Reference proteome</keyword>
<dbReference type="CDD" id="cd01949">
    <property type="entry name" value="GGDEF"/>
    <property type="match status" value="1"/>
</dbReference>
<dbReference type="InterPro" id="IPR029150">
    <property type="entry name" value="dCache_3"/>
</dbReference>
<keyword evidence="2" id="KW-0597">Phosphoprotein</keyword>
<dbReference type="SMART" id="SM00086">
    <property type="entry name" value="PAC"/>
    <property type="match status" value="2"/>
</dbReference>
<evidence type="ECO:0000259" key="9">
    <source>
        <dbReference type="PROSITE" id="PS50887"/>
    </source>
</evidence>
<dbReference type="SUPFAM" id="SSF55785">
    <property type="entry name" value="PYP-like sensor domain (PAS domain)"/>
    <property type="match status" value="3"/>
</dbReference>
<dbReference type="InterPro" id="IPR052155">
    <property type="entry name" value="Biofilm_reg_signaling"/>
</dbReference>
<comment type="subcellular location">
    <subcellularLocation>
        <location evidence="1">Membrane</location>
    </subcellularLocation>
</comment>
<dbReference type="GO" id="GO:0016020">
    <property type="term" value="C:membrane"/>
    <property type="evidence" value="ECO:0007669"/>
    <property type="project" value="UniProtKB-SubCell"/>
</dbReference>
<dbReference type="PANTHER" id="PTHR44757:SF2">
    <property type="entry name" value="BIOFILM ARCHITECTURE MAINTENANCE PROTEIN MBAA"/>
    <property type="match status" value="1"/>
</dbReference>